<dbReference type="PRINTS" id="PR00344">
    <property type="entry name" value="BCTRLSENSOR"/>
</dbReference>
<protein>
    <recommendedName>
        <fullName evidence="3">histidine kinase</fullName>
        <ecNumber evidence="3">2.7.13.3</ecNumber>
    </recommendedName>
</protein>
<dbReference type="InterPro" id="IPR036890">
    <property type="entry name" value="HATPase_C_sf"/>
</dbReference>
<keyword evidence="10" id="KW-0902">Two-component regulatory system</keyword>
<dbReference type="GO" id="GO:0005524">
    <property type="term" value="F:ATP binding"/>
    <property type="evidence" value="ECO:0007669"/>
    <property type="project" value="UniProtKB-KW"/>
</dbReference>
<dbReference type="Pfam" id="PF12860">
    <property type="entry name" value="PAS_7"/>
    <property type="match status" value="1"/>
</dbReference>
<keyword evidence="4" id="KW-1003">Cell membrane</keyword>
<dbReference type="GO" id="GO:0005886">
    <property type="term" value="C:plasma membrane"/>
    <property type="evidence" value="ECO:0007669"/>
    <property type="project" value="UniProtKB-SubCell"/>
</dbReference>
<evidence type="ECO:0000256" key="3">
    <source>
        <dbReference type="ARBA" id="ARBA00012438"/>
    </source>
</evidence>
<dbReference type="FunFam" id="3.30.565.10:FF:000023">
    <property type="entry name" value="PAS domain-containing sensor histidine kinase"/>
    <property type="match status" value="1"/>
</dbReference>
<keyword evidence="6" id="KW-0808">Transferase</keyword>
<dbReference type="STRING" id="1489064.WH96_03555"/>
<dbReference type="Gene3D" id="3.30.565.10">
    <property type="entry name" value="Histidine kinase-like ATPase, C-terminal domain"/>
    <property type="match status" value="1"/>
</dbReference>
<dbReference type="PROSITE" id="PS50109">
    <property type="entry name" value="HIS_KIN"/>
    <property type="match status" value="1"/>
</dbReference>
<dbReference type="Gene3D" id="1.10.287.130">
    <property type="match status" value="1"/>
</dbReference>
<dbReference type="InterPro" id="IPR035965">
    <property type="entry name" value="PAS-like_dom_sf"/>
</dbReference>
<evidence type="ECO:0000256" key="6">
    <source>
        <dbReference type="ARBA" id="ARBA00022679"/>
    </source>
</evidence>
<comment type="caution">
    <text evidence="14">The sequence shown here is derived from an EMBL/GenBank/DDBJ whole genome shotgun (WGS) entry which is preliminary data.</text>
</comment>
<evidence type="ECO:0000256" key="10">
    <source>
        <dbReference type="ARBA" id="ARBA00023012"/>
    </source>
</evidence>
<comment type="subcellular location">
    <subcellularLocation>
        <location evidence="2">Cell membrane</location>
    </subcellularLocation>
</comment>
<evidence type="ECO:0000256" key="9">
    <source>
        <dbReference type="ARBA" id="ARBA00022840"/>
    </source>
</evidence>
<evidence type="ECO:0000256" key="8">
    <source>
        <dbReference type="ARBA" id="ARBA00022777"/>
    </source>
</evidence>
<dbReference type="GO" id="GO:0000155">
    <property type="term" value="F:phosphorelay sensor kinase activity"/>
    <property type="evidence" value="ECO:0007669"/>
    <property type="project" value="InterPro"/>
</dbReference>
<dbReference type="CDD" id="cd16922">
    <property type="entry name" value="HATPase_EvgS-ArcB-TorS-like"/>
    <property type="match status" value="1"/>
</dbReference>
<keyword evidence="8" id="KW-0418">Kinase</keyword>
<dbReference type="CDD" id="cd00082">
    <property type="entry name" value="HisKA"/>
    <property type="match status" value="1"/>
</dbReference>
<name>A0A0H2MP64_9PROT</name>
<evidence type="ECO:0000313" key="14">
    <source>
        <dbReference type="EMBL" id="KLN62562.1"/>
    </source>
</evidence>
<dbReference type="OrthoDB" id="6115735at2"/>
<comment type="catalytic activity">
    <reaction evidence="1">
        <text>ATP + protein L-histidine = ADP + protein N-phospho-L-histidine.</text>
        <dbReference type="EC" id="2.7.13.3"/>
    </reaction>
</comment>
<evidence type="ECO:0000256" key="2">
    <source>
        <dbReference type="ARBA" id="ARBA00004236"/>
    </source>
</evidence>
<keyword evidence="9" id="KW-0067">ATP-binding</keyword>
<dbReference type="InterPro" id="IPR004358">
    <property type="entry name" value="Sig_transdc_His_kin-like_C"/>
</dbReference>
<organism evidence="14 15">
    <name type="scientific">Kiloniella spongiae</name>
    <dbReference type="NCBI Taxonomy" id="1489064"/>
    <lineage>
        <taxon>Bacteria</taxon>
        <taxon>Pseudomonadati</taxon>
        <taxon>Pseudomonadota</taxon>
        <taxon>Alphaproteobacteria</taxon>
        <taxon>Rhodospirillales</taxon>
        <taxon>Kiloniellaceae</taxon>
        <taxon>Kiloniella</taxon>
    </lineage>
</organism>
<evidence type="ECO:0000256" key="12">
    <source>
        <dbReference type="SAM" id="MobiDB-lite"/>
    </source>
</evidence>
<accession>A0A0H2MP64</accession>
<keyword evidence="7" id="KW-0547">Nucleotide-binding</keyword>
<dbReference type="PANTHER" id="PTHR43047">
    <property type="entry name" value="TWO-COMPONENT HISTIDINE PROTEIN KINASE"/>
    <property type="match status" value="1"/>
</dbReference>
<dbReference type="SUPFAM" id="SSF47384">
    <property type="entry name" value="Homodimeric domain of signal transducing histidine kinase"/>
    <property type="match status" value="1"/>
</dbReference>
<reference evidence="14 15" key="1">
    <citation type="submission" date="2015-03" db="EMBL/GenBank/DDBJ databases">
        <title>Genome Sequence of Kiloniella spongiae MEBiC09566, isolated from a marine sponge.</title>
        <authorList>
            <person name="Shao Z."/>
            <person name="Wang L."/>
            <person name="Li X."/>
        </authorList>
    </citation>
    <scope>NUCLEOTIDE SEQUENCE [LARGE SCALE GENOMIC DNA]</scope>
    <source>
        <strain evidence="14 15">MEBiC09566</strain>
    </source>
</reference>
<dbReference type="Pfam" id="PF02518">
    <property type="entry name" value="HATPase_c"/>
    <property type="match status" value="1"/>
</dbReference>
<dbReference type="SMART" id="SM00388">
    <property type="entry name" value="HisKA"/>
    <property type="match status" value="1"/>
</dbReference>
<keyword evidence="11" id="KW-0472">Membrane</keyword>
<dbReference type="InterPro" id="IPR003661">
    <property type="entry name" value="HisK_dim/P_dom"/>
</dbReference>
<dbReference type="RefSeq" id="WP_047762684.1">
    <property type="nucleotide sequence ID" value="NZ_LAQL01000002.1"/>
</dbReference>
<dbReference type="GO" id="GO:0009927">
    <property type="term" value="F:histidine phosphotransfer kinase activity"/>
    <property type="evidence" value="ECO:0007669"/>
    <property type="project" value="TreeGrafter"/>
</dbReference>
<dbReference type="EC" id="2.7.13.3" evidence="3"/>
<evidence type="ECO:0000256" key="4">
    <source>
        <dbReference type="ARBA" id="ARBA00022475"/>
    </source>
</evidence>
<keyword evidence="5" id="KW-0597">Phosphoprotein</keyword>
<evidence type="ECO:0000256" key="5">
    <source>
        <dbReference type="ARBA" id="ARBA00022553"/>
    </source>
</evidence>
<dbReference type="SUPFAM" id="SSF55874">
    <property type="entry name" value="ATPase domain of HSP90 chaperone/DNA topoisomerase II/histidine kinase"/>
    <property type="match status" value="1"/>
</dbReference>
<dbReference type="Pfam" id="PF00512">
    <property type="entry name" value="HisKA"/>
    <property type="match status" value="1"/>
</dbReference>
<dbReference type="InterPro" id="IPR036097">
    <property type="entry name" value="HisK_dim/P_sf"/>
</dbReference>
<dbReference type="SUPFAM" id="SSF55785">
    <property type="entry name" value="PYP-like sensor domain (PAS domain)"/>
    <property type="match status" value="1"/>
</dbReference>
<gene>
    <name evidence="14" type="ORF">WH96_03555</name>
</gene>
<keyword evidence="15" id="KW-1185">Reference proteome</keyword>
<proteinExistence type="predicted"/>
<evidence type="ECO:0000256" key="1">
    <source>
        <dbReference type="ARBA" id="ARBA00000085"/>
    </source>
</evidence>
<dbReference type="Proteomes" id="UP000035444">
    <property type="component" value="Unassembled WGS sequence"/>
</dbReference>
<evidence type="ECO:0000256" key="11">
    <source>
        <dbReference type="ARBA" id="ARBA00023136"/>
    </source>
</evidence>
<feature type="region of interest" description="Disordered" evidence="12">
    <location>
        <begin position="534"/>
        <end position="562"/>
    </location>
</feature>
<dbReference type="InterPro" id="IPR003594">
    <property type="entry name" value="HATPase_dom"/>
</dbReference>
<dbReference type="AlphaFoldDB" id="A0A0H2MP64"/>
<dbReference type="SMART" id="SM00387">
    <property type="entry name" value="HATPase_c"/>
    <property type="match status" value="1"/>
</dbReference>
<dbReference type="Gene3D" id="3.30.450.20">
    <property type="entry name" value="PAS domain"/>
    <property type="match status" value="1"/>
</dbReference>
<dbReference type="EMBL" id="LAQL01000002">
    <property type="protein sequence ID" value="KLN62562.1"/>
    <property type="molecule type" value="Genomic_DNA"/>
</dbReference>
<dbReference type="PANTHER" id="PTHR43047:SF63">
    <property type="entry name" value="HISTIDINE KINASE"/>
    <property type="match status" value="1"/>
</dbReference>
<evidence type="ECO:0000259" key="13">
    <source>
        <dbReference type="PROSITE" id="PS50109"/>
    </source>
</evidence>
<evidence type="ECO:0000256" key="7">
    <source>
        <dbReference type="ARBA" id="ARBA00022741"/>
    </source>
</evidence>
<sequence length="562" mass="62262">MEKQKVTQADSSAEYASPLYLPNQAVAFFNQDRRLIGCDNDFRKLLGISKSLVEPNACLNDILLECIGSDIRVPAKGAEVEILDEWLHFMEIGQPIVFQKPSLKLTKIRMNFLNNGGIYLLVSDASASMMGGVIAIAGQLKTVIENITQGISLFDRDCKLVLCNQRFLELMDFPQKLGKPGTSMADLFRYNAERGEYGPGNIDHQVNERLELAYKFEPHHLERTRTDGTVVEVCGNPLQDGFVTTYTDITVQKKVAEALEESNLSLERRVKLRTAELQAELQTRINTEEQLRNAMSKEQLASRSKNEFLANMSHELRTPLNCIIGFSELLKNESFGPLGQERYRDYCVDINNAGVHLLEVLNDILDVSKLESGDMNLLETEVDLSAVIDSSMTMLANRADSQNISLITEVSKDLPYLYADARRIKQILINLLSNAIKFSSEQGEVIITAAVIKQGNICLTVADKGIGISNEDLAKVMDPFHQVSEALTRNHEGTGLGLHIVNSLVELHGGQVAIESELGVGTSVCVSFPQERSLDRSSVTSSVQGPKADQDAEANPDHRPLH</sequence>
<evidence type="ECO:0000313" key="15">
    <source>
        <dbReference type="Proteomes" id="UP000035444"/>
    </source>
</evidence>
<dbReference type="InterPro" id="IPR005467">
    <property type="entry name" value="His_kinase_dom"/>
</dbReference>
<feature type="domain" description="Histidine kinase" evidence="13">
    <location>
        <begin position="311"/>
        <end position="532"/>
    </location>
</feature>